<dbReference type="PATRIC" id="fig|512565.3.peg.4430"/>
<dbReference type="NCBIfam" id="NF040586">
    <property type="entry name" value="FxSxx_TPR"/>
    <property type="match status" value="1"/>
</dbReference>
<protein>
    <recommendedName>
        <fullName evidence="1">TIR domain-containing protein</fullName>
    </recommendedName>
</protein>
<proteinExistence type="predicted"/>
<dbReference type="eggNOG" id="COG0457">
    <property type="taxonomic scope" value="Bacteria"/>
</dbReference>
<dbReference type="SUPFAM" id="SSF48452">
    <property type="entry name" value="TPR-like"/>
    <property type="match status" value="1"/>
</dbReference>
<dbReference type="Pfam" id="PF13676">
    <property type="entry name" value="TIR_2"/>
    <property type="match status" value="1"/>
</dbReference>
<dbReference type="STRING" id="512565.AMIS_44440"/>
<dbReference type="InterPro" id="IPR011990">
    <property type="entry name" value="TPR-like_helical_dom_sf"/>
</dbReference>
<dbReference type="AlphaFoldDB" id="I0H9H7"/>
<evidence type="ECO:0000313" key="3">
    <source>
        <dbReference type="Proteomes" id="UP000007882"/>
    </source>
</evidence>
<dbReference type="InterPro" id="IPR035897">
    <property type="entry name" value="Toll_tir_struct_dom_sf"/>
</dbReference>
<dbReference type="Pfam" id="PF13374">
    <property type="entry name" value="TPR_10"/>
    <property type="match status" value="1"/>
</dbReference>
<reference evidence="2 3" key="1">
    <citation type="submission" date="2012-02" db="EMBL/GenBank/DDBJ databases">
        <title>Complete genome sequence of Actinoplanes missouriensis 431 (= NBRC 102363).</title>
        <authorList>
            <person name="Ohnishi Y."/>
            <person name="Ishikawa J."/>
            <person name="Sekine M."/>
            <person name="Hosoyama A."/>
            <person name="Harada T."/>
            <person name="Narita H."/>
            <person name="Hata T."/>
            <person name="Konno Y."/>
            <person name="Tutikane K."/>
            <person name="Fujita N."/>
            <person name="Horinouchi S."/>
            <person name="Hayakawa M."/>
        </authorList>
    </citation>
    <scope>NUCLEOTIDE SEQUENCE [LARGE SCALE GENOMIC DNA]</scope>
    <source>
        <strain evidence="3">ATCC 14538 / DSM 43046 / CBS 188.64 / JCM 3121 / NBRC 102363 / NCIMB 12654 / NRRL B-3342 / UNCC 431</strain>
    </source>
</reference>
<dbReference type="EMBL" id="AP012319">
    <property type="protein sequence ID" value="BAL89664.1"/>
    <property type="molecule type" value="Genomic_DNA"/>
</dbReference>
<dbReference type="Gene3D" id="1.25.40.10">
    <property type="entry name" value="Tetratricopeptide repeat domain"/>
    <property type="match status" value="1"/>
</dbReference>
<feature type="domain" description="TIR" evidence="1">
    <location>
        <begin position="2"/>
        <end position="129"/>
    </location>
</feature>
<sequence>MVGRDFFISYASENRAWAEWIAAQLESAGYSTIYQAADFRPGRDFVHEMHDAVSSAARTIAVLTPAYLRSEFGEAEWRAVFAQDPSGRKGLLIPVRVQPCDPSGLLTTRVYVDLVDVDEQVARKKLLAAAEKDRPRPAGGGFPPAAAKRFPGAGPVVSNLPGRSRVFTGRAELIDAMYAGLRSDAHGAAAVVSEAVHGLGGVGKTTLAIEYASRFRSDYELVWWIDTEQPATVPTQLAALGRRLGLPETADERDAVAAVFAELQGRSRWLLIYDNAEQPASVTPLIPTAGNGHVLVTSRWPAWRRHAHAVAVGVWPRAESVAFLRARTPHTDERLLGELADLVGDLPLAVEEAAAYLEQTGEDLAAYVELVRERGREIFAAQTAPPGLDQQRVASVWTLSLDRVHAEEPLAEQLLTLLAFLAPEAPRDLLLKRPDLLPEPLSAAAADRLVYNRVLEAAGRYALISLKPAEIGMHRLVQAVVQSRLDAEAEARWVSSAVRLVDQLFPRDSWEPARWPECQRLLAQTLMVTEHAERLQVDGAWAGALLYRASAYLREVGQYLQAEPLARRALAFAISDLGADDLETAWRHDELGRVMRHLGRLDVAHAESEKALSIGLARRGPHHHTIGVFRNNLGLVLGDMGRLDEAYSEHEQALAIGLDEFDPDHPQIGVRRNNLGLVLRRMGRLDEAYSEYEMALNISLSALGPDHPTMCIRRNNLGSVLQGLGRLDEARTQYVEALRIALTTLGPDHPRSKAIQQRVDELHDQVSHTLGEDNGD</sequence>
<dbReference type="SMART" id="SM00255">
    <property type="entry name" value="TIR"/>
    <property type="match status" value="1"/>
</dbReference>
<dbReference type="PANTHER" id="PTHR46082">
    <property type="entry name" value="ATP/GTP-BINDING PROTEIN-RELATED"/>
    <property type="match status" value="1"/>
</dbReference>
<name>I0H9H7_ACTM4</name>
<dbReference type="SUPFAM" id="SSF52540">
    <property type="entry name" value="P-loop containing nucleoside triphosphate hydrolases"/>
    <property type="match status" value="1"/>
</dbReference>
<dbReference type="Gene3D" id="3.40.50.10140">
    <property type="entry name" value="Toll/interleukin-1 receptor homology (TIR) domain"/>
    <property type="match status" value="1"/>
</dbReference>
<dbReference type="InterPro" id="IPR053137">
    <property type="entry name" value="NLR-like"/>
</dbReference>
<dbReference type="SUPFAM" id="SSF52200">
    <property type="entry name" value="Toll/Interleukin receptor TIR domain"/>
    <property type="match status" value="1"/>
</dbReference>
<organism evidence="2 3">
    <name type="scientific">Actinoplanes missouriensis (strain ATCC 14538 / DSM 43046 / CBS 188.64 / JCM 3121 / NBRC 102363 / NCIMB 12654 / NRRL B-3342 / UNCC 431)</name>
    <dbReference type="NCBI Taxonomy" id="512565"/>
    <lineage>
        <taxon>Bacteria</taxon>
        <taxon>Bacillati</taxon>
        <taxon>Actinomycetota</taxon>
        <taxon>Actinomycetes</taxon>
        <taxon>Micromonosporales</taxon>
        <taxon>Micromonosporaceae</taxon>
        <taxon>Actinoplanes</taxon>
    </lineage>
</organism>
<dbReference type="InterPro" id="IPR027417">
    <property type="entry name" value="P-loop_NTPase"/>
</dbReference>
<dbReference type="OrthoDB" id="580767at2"/>
<dbReference type="InterPro" id="IPR019734">
    <property type="entry name" value="TPR_rpt"/>
</dbReference>
<dbReference type="SMART" id="SM00028">
    <property type="entry name" value="TPR"/>
    <property type="match status" value="3"/>
</dbReference>
<dbReference type="PANTHER" id="PTHR46082:SF6">
    <property type="entry name" value="AAA+ ATPASE DOMAIN-CONTAINING PROTEIN-RELATED"/>
    <property type="match status" value="1"/>
</dbReference>
<evidence type="ECO:0000259" key="1">
    <source>
        <dbReference type="PROSITE" id="PS50104"/>
    </source>
</evidence>
<dbReference type="KEGG" id="ams:AMIS_44440"/>
<accession>I0H9H7</accession>
<dbReference type="HOGENOM" id="CLU_000288_125_8_11"/>
<dbReference type="RefSeq" id="WP_014444558.1">
    <property type="nucleotide sequence ID" value="NC_017093.1"/>
</dbReference>
<dbReference type="Pfam" id="PF13424">
    <property type="entry name" value="TPR_12"/>
    <property type="match status" value="2"/>
</dbReference>
<gene>
    <name evidence="2" type="ordered locus">AMIS_44440</name>
</gene>
<dbReference type="PROSITE" id="PS50104">
    <property type="entry name" value="TIR"/>
    <property type="match status" value="1"/>
</dbReference>
<dbReference type="InterPro" id="IPR000157">
    <property type="entry name" value="TIR_dom"/>
</dbReference>
<dbReference type="Proteomes" id="UP000007882">
    <property type="component" value="Chromosome"/>
</dbReference>
<evidence type="ECO:0000313" key="2">
    <source>
        <dbReference type="EMBL" id="BAL89664.1"/>
    </source>
</evidence>
<dbReference type="GO" id="GO:0007165">
    <property type="term" value="P:signal transduction"/>
    <property type="evidence" value="ECO:0007669"/>
    <property type="project" value="InterPro"/>
</dbReference>
<dbReference type="Gene3D" id="3.40.50.300">
    <property type="entry name" value="P-loop containing nucleotide triphosphate hydrolases"/>
    <property type="match status" value="1"/>
</dbReference>
<keyword evidence="3" id="KW-1185">Reference proteome</keyword>